<dbReference type="EMBL" id="GBRH01245736">
    <property type="protein sequence ID" value="JAD52159.1"/>
    <property type="molecule type" value="Transcribed_RNA"/>
</dbReference>
<feature type="signal peptide" evidence="1">
    <location>
        <begin position="1"/>
        <end position="19"/>
    </location>
</feature>
<evidence type="ECO:0000256" key="1">
    <source>
        <dbReference type="SAM" id="SignalP"/>
    </source>
</evidence>
<dbReference type="AlphaFoldDB" id="A0A0A9AKF6"/>
<sequence length="39" mass="4485">MKINHHRLQLVSLVIKVLADEVQASGCWKLKMKHFLAAK</sequence>
<name>A0A0A9AKF6_ARUDO</name>
<reference evidence="2" key="1">
    <citation type="submission" date="2014-09" db="EMBL/GenBank/DDBJ databases">
        <authorList>
            <person name="Magalhaes I.L.F."/>
            <person name="Oliveira U."/>
            <person name="Santos F.R."/>
            <person name="Vidigal T.H.D.A."/>
            <person name="Brescovit A.D."/>
            <person name="Santos A.J."/>
        </authorList>
    </citation>
    <scope>NUCLEOTIDE SEQUENCE</scope>
    <source>
        <tissue evidence="2">Shoot tissue taken approximately 20 cm above the soil surface</tissue>
    </source>
</reference>
<proteinExistence type="predicted"/>
<evidence type="ECO:0000313" key="2">
    <source>
        <dbReference type="EMBL" id="JAD52159.1"/>
    </source>
</evidence>
<accession>A0A0A9AKF6</accession>
<organism evidence="2">
    <name type="scientific">Arundo donax</name>
    <name type="common">Giant reed</name>
    <name type="synonym">Donax arundinaceus</name>
    <dbReference type="NCBI Taxonomy" id="35708"/>
    <lineage>
        <taxon>Eukaryota</taxon>
        <taxon>Viridiplantae</taxon>
        <taxon>Streptophyta</taxon>
        <taxon>Embryophyta</taxon>
        <taxon>Tracheophyta</taxon>
        <taxon>Spermatophyta</taxon>
        <taxon>Magnoliopsida</taxon>
        <taxon>Liliopsida</taxon>
        <taxon>Poales</taxon>
        <taxon>Poaceae</taxon>
        <taxon>PACMAD clade</taxon>
        <taxon>Arundinoideae</taxon>
        <taxon>Arundineae</taxon>
        <taxon>Arundo</taxon>
    </lineage>
</organism>
<reference evidence="2" key="2">
    <citation type="journal article" date="2015" name="Data Brief">
        <title>Shoot transcriptome of the giant reed, Arundo donax.</title>
        <authorList>
            <person name="Barrero R.A."/>
            <person name="Guerrero F.D."/>
            <person name="Moolhuijzen P."/>
            <person name="Goolsby J.A."/>
            <person name="Tidwell J."/>
            <person name="Bellgard S.E."/>
            <person name="Bellgard M.I."/>
        </authorList>
    </citation>
    <scope>NUCLEOTIDE SEQUENCE</scope>
    <source>
        <tissue evidence="2">Shoot tissue taken approximately 20 cm above the soil surface</tissue>
    </source>
</reference>
<feature type="chain" id="PRO_5002062585" evidence="1">
    <location>
        <begin position="20"/>
        <end position="39"/>
    </location>
</feature>
<protein>
    <submittedName>
        <fullName evidence="2">Uncharacterized protein</fullName>
    </submittedName>
</protein>
<keyword evidence="1" id="KW-0732">Signal</keyword>